<evidence type="ECO:0000256" key="3">
    <source>
        <dbReference type="ARBA" id="ARBA00023004"/>
    </source>
</evidence>
<keyword evidence="7" id="KW-1185">Reference proteome</keyword>
<dbReference type="Gene3D" id="3.60.21.10">
    <property type="match status" value="1"/>
</dbReference>
<dbReference type="InterPro" id="IPR050884">
    <property type="entry name" value="CNP_phosphodiesterase-III"/>
</dbReference>
<keyword evidence="3" id="KW-0408">Iron</keyword>
<dbReference type="PANTHER" id="PTHR42988:SF2">
    <property type="entry name" value="CYCLIC NUCLEOTIDE PHOSPHODIESTERASE CBUA0032-RELATED"/>
    <property type="match status" value="1"/>
</dbReference>
<dbReference type="Proteomes" id="UP001165576">
    <property type="component" value="Unassembled WGS sequence"/>
</dbReference>
<evidence type="ECO:0000256" key="1">
    <source>
        <dbReference type="ARBA" id="ARBA00022723"/>
    </source>
</evidence>
<keyword evidence="2" id="KW-0378">Hydrolase</keyword>
<protein>
    <submittedName>
        <fullName evidence="6">Metallophosphoesterase</fullName>
    </submittedName>
</protein>
<comment type="caution">
    <text evidence="6">The sequence shown here is derived from an EMBL/GenBank/DDBJ whole genome shotgun (WGS) entry which is preliminary data.</text>
</comment>
<evidence type="ECO:0000256" key="4">
    <source>
        <dbReference type="ARBA" id="ARBA00025742"/>
    </source>
</evidence>
<evidence type="ECO:0000259" key="5">
    <source>
        <dbReference type="Pfam" id="PF00149"/>
    </source>
</evidence>
<organism evidence="6 7">
    <name type="scientific">Bombella pluederhausensis</name>
    <dbReference type="NCBI Taxonomy" id="2967336"/>
    <lineage>
        <taxon>Bacteria</taxon>
        <taxon>Pseudomonadati</taxon>
        <taxon>Pseudomonadota</taxon>
        <taxon>Alphaproteobacteria</taxon>
        <taxon>Acetobacterales</taxon>
        <taxon>Acetobacteraceae</taxon>
        <taxon>Bombella</taxon>
    </lineage>
</organism>
<reference evidence="6" key="1">
    <citation type="submission" date="2022-07" db="EMBL/GenBank/DDBJ databases">
        <title>Bombella genomes.</title>
        <authorList>
            <person name="Harer L."/>
            <person name="Styblova S."/>
            <person name="Ehrmann M."/>
        </authorList>
    </citation>
    <scope>NUCLEOTIDE SEQUENCE</scope>
    <source>
        <strain evidence="6">TMW 2.2543</strain>
    </source>
</reference>
<sequence length="284" mass="31715">MSDPHLPPPAIAWSSFLNKRLLSRILWRSKRRHVLRPDVTAQLIENIATHKEVSALLISGDITNFGTREEYEQAASWLGKLPISPIVVPGNHDFMAPITYGNSLALWENWAEGSFPFVRCFGKVAVIGLNSALPTLPFTAYGYIGKKQRQKLAKLLAELGKEGYCRVVMLHHPPHKGLLPYRKSLIDTAALARVLQSHGAELVLHGHSHNATLTTVEGTDIPLLGISAAAMDSHHLERKAGWNHLTFTPHEDGWQIKLLRKDYTGTVFSRMKWLSTTPTRQAEC</sequence>
<name>A0ABT3WFS1_9PROT</name>
<accession>A0ABT3WFS1</accession>
<proteinExistence type="inferred from homology"/>
<keyword evidence="1" id="KW-0479">Metal-binding</keyword>
<gene>
    <name evidence="6" type="ORF">NQF86_03345</name>
</gene>
<dbReference type="InterPro" id="IPR029052">
    <property type="entry name" value="Metallo-depent_PP-like"/>
</dbReference>
<dbReference type="Pfam" id="PF00149">
    <property type="entry name" value="Metallophos"/>
    <property type="match status" value="1"/>
</dbReference>
<dbReference type="SUPFAM" id="SSF56300">
    <property type="entry name" value="Metallo-dependent phosphatases"/>
    <property type="match status" value="1"/>
</dbReference>
<dbReference type="EMBL" id="JANIDY010000001">
    <property type="protein sequence ID" value="MCX5617708.1"/>
    <property type="molecule type" value="Genomic_DNA"/>
</dbReference>
<dbReference type="RefSeq" id="WP_266116175.1">
    <property type="nucleotide sequence ID" value="NZ_JANIDY010000001.1"/>
</dbReference>
<comment type="similarity">
    <text evidence="4">Belongs to the cyclic nucleotide phosphodiesterase class-III family.</text>
</comment>
<dbReference type="PANTHER" id="PTHR42988">
    <property type="entry name" value="PHOSPHOHYDROLASE"/>
    <property type="match status" value="1"/>
</dbReference>
<evidence type="ECO:0000313" key="7">
    <source>
        <dbReference type="Proteomes" id="UP001165576"/>
    </source>
</evidence>
<evidence type="ECO:0000313" key="6">
    <source>
        <dbReference type="EMBL" id="MCX5617708.1"/>
    </source>
</evidence>
<evidence type="ECO:0000256" key="2">
    <source>
        <dbReference type="ARBA" id="ARBA00022801"/>
    </source>
</evidence>
<dbReference type="InterPro" id="IPR004843">
    <property type="entry name" value="Calcineurin-like_PHP"/>
</dbReference>
<feature type="domain" description="Calcineurin-like phosphoesterase" evidence="5">
    <location>
        <begin position="37"/>
        <end position="210"/>
    </location>
</feature>